<dbReference type="InterPro" id="IPR029767">
    <property type="entry name" value="WecB-like"/>
</dbReference>
<dbReference type="NCBIfam" id="TIGR03568">
    <property type="entry name" value="NeuC_NnaA"/>
    <property type="match status" value="1"/>
</dbReference>
<accession>A0A7G9YLD4</accession>
<protein>
    <submittedName>
        <fullName evidence="2">UDP-N-acetylglucosamine 2-epimerase</fullName>
        <ecNumber evidence="2">5.1.3.14</ecNumber>
    </submittedName>
</protein>
<dbReference type="EMBL" id="MT631362">
    <property type="protein sequence ID" value="QNO48818.1"/>
    <property type="molecule type" value="Genomic_DNA"/>
</dbReference>
<reference evidence="2" key="1">
    <citation type="submission" date="2020-06" db="EMBL/GenBank/DDBJ databases">
        <title>Unique genomic features of the anaerobic methanotrophic archaea.</title>
        <authorList>
            <person name="Chadwick G.L."/>
            <person name="Skennerton C.T."/>
            <person name="Laso-Perez R."/>
            <person name="Leu A.O."/>
            <person name="Speth D.R."/>
            <person name="Yu H."/>
            <person name="Morgan-Lang C."/>
            <person name="Hatzenpichler R."/>
            <person name="Goudeau D."/>
            <person name="Malmstrom R."/>
            <person name="Brazelton W.J."/>
            <person name="Woyke T."/>
            <person name="Hallam S.J."/>
            <person name="Tyson G.W."/>
            <person name="Wegener G."/>
            <person name="Boetius A."/>
            <person name="Orphan V."/>
        </authorList>
    </citation>
    <scope>NUCLEOTIDE SEQUENCE</scope>
</reference>
<dbReference type="AlphaFoldDB" id="A0A7G9YLD4"/>
<organism evidence="2">
    <name type="scientific">Candidatus Methanogaster sp. ANME-2c ERB4</name>
    <dbReference type="NCBI Taxonomy" id="2759911"/>
    <lineage>
        <taxon>Archaea</taxon>
        <taxon>Methanobacteriati</taxon>
        <taxon>Methanobacteriota</taxon>
        <taxon>Stenosarchaea group</taxon>
        <taxon>Methanomicrobia</taxon>
        <taxon>Methanosarcinales</taxon>
        <taxon>ANME-2 cluster</taxon>
        <taxon>Candidatus Methanogasteraceae</taxon>
        <taxon>Candidatus Methanogaster</taxon>
    </lineage>
</organism>
<dbReference type="GO" id="GO:0008761">
    <property type="term" value="F:UDP-N-acetylglucosamine 2-epimerase activity"/>
    <property type="evidence" value="ECO:0007669"/>
    <property type="project" value="UniProtKB-EC"/>
</dbReference>
<sequence length="371" mass="40998">MNKVVYVSGSRADYSLMRRALLELNKHVDLILIATCMHLSPRFGDTVKEIEMDELKIKKVDMLIDNDSLVAMIKSFGIGVYGIAQAIDEINPDIIFVEGDRGESLAGAIVGAHLNIPVVHHGGGDVGGSIDNKIRYAITTFSDYHLVGNGESYRRLISRGIPKYKVFNVGEPGLDDIYAGDFALKGKLAKKYSINPEKPLILLVHHPNTDEYEDVEMQIKEILNAIKSLKIQTIAIYSNADAGGRIINKTLEDYSKELKFLKVFPHIERKDFIGLMNACDVMVGNSSAGIVELPSFKKPFVCIGLRQKNRLRAGNVIDVGYNKNEITEGINTALSGKDFKEKLKTTKNPYGVGKASARIVKIISEMLDGKL</sequence>
<dbReference type="Gene3D" id="3.40.50.2000">
    <property type="entry name" value="Glycogen Phosphorylase B"/>
    <property type="match status" value="2"/>
</dbReference>
<dbReference type="EC" id="5.1.3.14" evidence="2"/>
<feature type="domain" description="UDP-N-acetylglucosamine 2-epimerase" evidence="1">
    <location>
        <begin position="25"/>
        <end position="363"/>
    </location>
</feature>
<dbReference type="PANTHER" id="PTHR43174">
    <property type="entry name" value="UDP-N-ACETYLGLUCOSAMINE 2-EPIMERASE"/>
    <property type="match status" value="1"/>
</dbReference>
<dbReference type="Pfam" id="PF02350">
    <property type="entry name" value="Epimerase_2"/>
    <property type="match status" value="1"/>
</dbReference>
<gene>
    <name evidence="2" type="primary">wecB_1</name>
    <name evidence="2" type="ORF">IMBEDNDK_00028</name>
</gene>
<dbReference type="InterPro" id="IPR020004">
    <property type="entry name" value="UDP-GlcNAc_Epase"/>
</dbReference>
<dbReference type="PANTHER" id="PTHR43174:SF3">
    <property type="entry name" value="UDP-N-ACETYLGLUCOSAMINE 2-EPIMERASE"/>
    <property type="match status" value="1"/>
</dbReference>
<dbReference type="GO" id="GO:0006047">
    <property type="term" value="P:UDP-N-acetylglucosamine metabolic process"/>
    <property type="evidence" value="ECO:0007669"/>
    <property type="project" value="InterPro"/>
</dbReference>
<dbReference type="SUPFAM" id="SSF53756">
    <property type="entry name" value="UDP-Glycosyltransferase/glycogen phosphorylase"/>
    <property type="match status" value="1"/>
</dbReference>
<keyword evidence="2" id="KW-0413">Isomerase</keyword>
<evidence type="ECO:0000313" key="2">
    <source>
        <dbReference type="EMBL" id="QNO48818.1"/>
    </source>
</evidence>
<dbReference type="GO" id="GO:0004553">
    <property type="term" value="F:hydrolase activity, hydrolyzing O-glycosyl compounds"/>
    <property type="evidence" value="ECO:0007669"/>
    <property type="project" value="InterPro"/>
</dbReference>
<proteinExistence type="predicted"/>
<name>A0A7G9YLD4_9EURY</name>
<evidence type="ECO:0000259" key="1">
    <source>
        <dbReference type="Pfam" id="PF02350"/>
    </source>
</evidence>
<dbReference type="InterPro" id="IPR003331">
    <property type="entry name" value="UDP_GlcNAc_Epimerase_2_dom"/>
</dbReference>